<dbReference type="InterPro" id="IPR003591">
    <property type="entry name" value="Leu-rich_rpt_typical-subtyp"/>
</dbReference>
<dbReference type="Proteomes" id="UP000791440">
    <property type="component" value="Unassembled WGS sequence"/>
</dbReference>
<dbReference type="Pfam" id="PF13855">
    <property type="entry name" value="LRR_8"/>
    <property type="match status" value="1"/>
</dbReference>
<keyword evidence="4" id="KW-1133">Transmembrane helix</keyword>
<evidence type="ECO:0000256" key="2">
    <source>
        <dbReference type="ARBA" id="ARBA00022729"/>
    </source>
</evidence>
<keyword evidence="1" id="KW-0433">Leucine-rich repeat</keyword>
<evidence type="ECO:0000313" key="7">
    <source>
        <dbReference type="EMBL" id="KAG6441483.1"/>
    </source>
</evidence>
<evidence type="ECO:0000256" key="1">
    <source>
        <dbReference type="ARBA" id="ARBA00022614"/>
    </source>
</evidence>
<dbReference type="PROSITE" id="PS51450">
    <property type="entry name" value="LRR"/>
    <property type="match status" value="1"/>
</dbReference>
<dbReference type="EMBL" id="JH668286">
    <property type="protein sequence ID" value="KAG6441483.1"/>
    <property type="molecule type" value="Genomic_DNA"/>
</dbReference>
<dbReference type="InterPro" id="IPR050541">
    <property type="entry name" value="LRR_TM_domain-containing"/>
</dbReference>
<name>A0A922CDK5_MANSE</name>
<evidence type="ECO:0000256" key="4">
    <source>
        <dbReference type="SAM" id="Phobius"/>
    </source>
</evidence>
<dbReference type="InterPro" id="IPR001611">
    <property type="entry name" value="Leu-rich_rpt"/>
</dbReference>
<dbReference type="GO" id="GO:0005886">
    <property type="term" value="C:plasma membrane"/>
    <property type="evidence" value="ECO:0007669"/>
    <property type="project" value="TreeGrafter"/>
</dbReference>
<feature type="transmembrane region" description="Helical" evidence="4">
    <location>
        <begin position="512"/>
        <end position="535"/>
    </location>
</feature>
<keyword evidence="8" id="KW-1185">Reference proteome</keyword>
<proteinExistence type="predicted"/>
<evidence type="ECO:0000259" key="6">
    <source>
        <dbReference type="PROSITE" id="PS50853"/>
    </source>
</evidence>
<keyword evidence="4" id="KW-0812">Transmembrane</keyword>
<evidence type="ECO:0000256" key="3">
    <source>
        <dbReference type="ARBA" id="ARBA00022737"/>
    </source>
</evidence>
<reference evidence="7" key="2">
    <citation type="submission" date="2020-12" db="EMBL/GenBank/DDBJ databases">
        <authorList>
            <person name="Kanost M."/>
        </authorList>
    </citation>
    <scope>NUCLEOTIDE SEQUENCE</scope>
</reference>
<evidence type="ECO:0000256" key="5">
    <source>
        <dbReference type="SAM" id="SignalP"/>
    </source>
</evidence>
<comment type="caution">
    <text evidence="7">The sequence shown here is derived from an EMBL/GenBank/DDBJ whole genome shotgun (WGS) entry which is preliminary data.</text>
</comment>
<keyword evidence="4" id="KW-0472">Membrane</keyword>
<dbReference type="InterPro" id="IPR003961">
    <property type="entry name" value="FN3_dom"/>
</dbReference>
<dbReference type="PANTHER" id="PTHR24369:SF210">
    <property type="entry name" value="CHAOPTIN-RELATED"/>
    <property type="match status" value="1"/>
</dbReference>
<keyword evidence="2 5" id="KW-0732">Signal</keyword>
<feature type="domain" description="Fibronectin type-III" evidence="6">
    <location>
        <begin position="354"/>
        <end position="449"/>
    </location>
</feature>
<dbReference type="Pfam" id="PF00041">
    <property type="entry name" value="fn3"/>
    <property type="match status" value="1"/>
</dbReference>
<dbReference type="PANTHER" id="PTHR24369">
    <property type="entry name" value="ANTIGEN BSP, PUTATIVE-RELATED"/>
    <property type="match status" value="1"/>
</dbReference>
<dbReference type="SMART" id="SM00082">
    <property type="entry name" value="LRRCT"/>
    <property type="match status" value="1"/>
</dbReference>
<dbReference type="InterPro" id="IPR000483">
    <property type="entry name" value="Cys-rich_flank_reg_C"/>
</dbReference>
<feature type="chain" id="PRO_5037965151" description="Fibronectin type-III domain-containing protein" evidence="5">
    <location>
        <begin position="29"/>
        <end position="588"/>
    </location>
</feature>
<dbReference type="InterPro" id="IPR026906">
    <property type="entry name" value="LRR_5"/>
</dbReference>
<accession>A0A922CDK5</accession>
<reference evidence="7" key="1">
    <citation type="journal article" date="2016" name="Insect Biochem. Mol. Biol.">
        <title>Multifaceted biological insights from a draft genome sequence of the tobacco hornworm moth, Manduca sexta.</title>
        <authorList>
            <person name="Kanost M.R."/>
            <person name="Arrese E.L."/>
            <person name="Cao X."/>
            <person name="Chen Y.R."/>
            <person name="Chellapilla S."/>
            <person name="Goldsmith M.R."/>
            <person name="Grosse-Wilde E."/>
            <person name="Heckel D.G."/>
            <person name="Herndon N."/>
            <person name="Jiang H."/>
            <person name="Papanicolaou A."/>
            <person name="Qu J."/>
            <person name="Soulages J.L."/>
            <person name="Vogel H."/>
            <person name="Walters J."/>
            <person name="Waterhouse R.M."/>
            <person name="Ahn S.J."/>
            <person name="Almeida F.C."/>
            <person name="An C."/>
            <person name="Aqrawi P."/>
            <person name="Bretschneider A."/>
            <person name="Bryant W.B."/>
            <person name="Bucks S."/>
            <person name="Chao H."/>
            <person name="Chevignon G."/>
            <person name="Christen J.M."/>
            <person name="Clarke D.F."/>
            <person name="Dittmer N.T."/>
            <person name="Ferguson L.C.F."/>
            <person name="Garavelou S."/>
            <person name="Gordon K.H.J."/>
            <person name="Gunaratna R.T."/>
            <person name="Han Y."/>
            <person name="Hauser F."/>
            <person name="He Y."/>
            <person name="Heidel-Fischer H."/>
            <person name="Hirsh A."/>
            <person name="Hu Y."/>
            <person name="Jiang H."/>
            <person name="Kalra D."/>
            <person name="Klinner C."/>
            <person name="Konig C."/>
            <person name="Kovar C."/>
            <person name="Kroll A.R."/>
            <person name="Kuwar S.S."/>
            <person name="Lee S.L."/>
            <person name="Lehman R."/>
            <person name="Li K."/>
            <person name="Li Z."/>
            <person name="Liang H."/>
            <person name="Lovelace S."/>
            <person name="Lu Z."/>
            <person name="Mansfield J.H."/>
            <person name="McCulloch K.J."/>
            <person name="Mathew T."/>
            <person name="Morton B."/>
            <person name="Muzny D.M."/>
            <person name="Neunemann D."/>
            <person name="Ongeri F."/>
            <person name="Pauchet Y."/>
            <person name="Pu L.L."/>
            <person name="Pyrousis I."/>
            <person name="Rao X.J."/>
            <person name="Redding A."/>
            <person name="Roesel C."/>
            <person name="Sanchez-Gracia A."/>
            <person name="Schaack S."/>
            <person name="Shukla A."/>
            <person name="Tetreau G."/>
            <person name="Wang Y."/>
            <person name="Xiong G.H."/>
            <person name="Traut W."/>
            <person name="Walsh T.K."/>
            <person name="Worley K.C."/>
            <person name="Wu D."/>
            <person name="Wu W."/>
            <person name="Wu Y.Q."/>
            <person name="Zhang X."/>
            <person name="Zou Z."/>
            <person name="Zucker H."/>
            <person name="Briscoe A.D."/>
            <person name="Burmester T."/>
            <person name="Clem R.J."/>
            <person name="Feyereisen R."/>
            <person name="Grimmelikhuijzen C.J.P."/>
            <person name="Hamodrakas S.J."/>
            <person name="Hansson B.S."/>
            <person name="Huguet E."/>
            <person name="Jermiin L.S."/>
            <person name="Lan Q."/>
            <person name="Lehman H.K."/>
            <person name="Lorenzen M."/>
            <person name="Merzendorfer H."/>
            <person name="Michalopoulos I."/>
            <person name="Morton D.B."/>
            <person name="Muthukrishnan S."/>
            <person name="Oakeshott J.G."/>
            <person name="Palmer W."/>
            <person name="Park Y."/>
            <person name="Passarelli A.L."/>
            <person name="Rozas J."/>
            <person name="Schwartz L.M."/>
            <person name="Smith W."/>
            <person name="Southgate A."/>
            <person name="Vilcinskas A."/>
            <person name="Vogt R."/>
            <person name="Wang P."/>
            <person name="Werren J."/>
            <person name="Yu X.Q."/>
            <person name="Zhou J.J."/>
            <person name="Brown S.J."/>
            <person name="Scherer S.E."/>
            <person name="Richards S."/>
            <person name="Blissard G.W."/>
        </authorList>
    </citation>
    <scope>NUCLEOTIDE SEQUENCE</scope>
</reference>
<gene>
    <name evidence="7" type="ORF">O3G_MSEX001852</name>
</gene>
<dbReference type="AlphaFoldDB" id="A0A922CDK5"/>
<protein>
    <recommendedName>
        <fullName evidence="6">Fibronectin type-III domain-containing protein</fullName>
    </recommendedName>
</protein>
<sequence>MGIVTRLSRLKCGAYFILIIIHIPILQGEEQSQCPSLAENPICPCYNFKEGLFLECPSATPGVVKNVLSKIKGTIQSLSIYDLESSTTELKSELFPSKTKINNLQISQTHINKISSNAFTSLRDSLGSLSIISSKLSKIPHESIIELYNIESLDLQLNDIKDIQANTFGNLKLKKLNLKGNKIANISENAFYNLEESLVELDMTENFLSIFPLQSLGKLNKLSNLRLSWNKINLIPDDINATILNLVALDLNSNYFTSIGKNWFRSMPQLKTLTFYSNQIENIDEEAFFSLQKLETVDLKNPLTCNCESQDVWRWMLDHNKIVKKGTSNLRCDHPEELHGSVFIQLQPQKLCDVPVIVRVAIQDIQTYSVIVSWQSRNQSGLYGYQVAYFPEQNSNTIRGKILNATARSTRLNHLTPGSRYTICVLAVGNFGVLASSGSSVPDARIAPLPENTNTNSIYGDEQIMNHLRSYMNDSMTSKCASVRTIEIFGAAIDSPFSNTYMGIADILTRRLSLVVGCCIGFIVFVVLVSALGYIKTKKREVVAKAEVQQAPQYISYDNFNTPNVEVQTTDMDINTITDKTKPQCEHE</sequence>
<feature type="signal peptide" evidence="5">
    <location>
        <begin position="1"/>
        <end position="28"/>
    </location>
</feature>
<dbReference type="PROSITE" id="PS50853">
    <property type="entry name" value="FN3"/>
    <property type="match status" value="1"/>
</dbReference>
<dbReference type="SMART" id="SM00369">
    <property type="entry name" value="LRR_TYP"/>
    <property type="match status" value="5"/>
</dbReference>
<evidence type="ECO:0000313" key="8">
    <source>
        <dbReference type="Proteomes" id="UP000791440"/>
    </source>
</evidence>
<organism evidence="7 8">
    <name type="scientific">Manduca sexta</name>
    <name type="common">Tobacco hawkmoth</name>
    <name type="synonym">Tobacco hornworm</name>
    <dbReference type="NCBI Taxonomy" id="7130"/>
    <lineage>
        <taxon>Eukaryota</taxon>
        <taxon>Metazoa</taxon>
        <taxon>Ecdysozoa</taxon>
        <taxon>Arthropoda</taxon>
        <taxon>Hexapoda</taxon>
        <taxon>Insecta</taxon>
        <taxon>Pterygota</taxon>
        <taxon>Neoptera</taxon>
        <taxon>Endopterygota</taxon>
        <taxon>Lepidoptera</taxon>
        <taxon>Glossata</taxon>
        <taxon>Ditrysia</taxon>
        <taxon>Bombycoidea</taxon>
        <taxon>Sphingidae</taxon>
        <taxon>Sphinginae</taxon>
        <taxon>Sphingini</taxon>
        <taxon>Manduca</taxon>
    </lineage>
</organism>
<dbReference type="Pfam" id="PF13306">
    <property type="entry name" value="LRR_5"/>
    <property type="match status" value="1"/>
</dbReference>
<keyword evidence="3" id="KW-0677">Repeat</keyword>
<dbReference type="CDD" id="cd00063">
    <property type="entry name" value="FN3"/>
    <property type="match status" value="1"/>
</dbReference>